<evidence type="ECO:0000313" key="1">
    <source>
        <dbReference type="EMBL" id="MDJ1184148.1"/>
    </source>
</evidence>
<evidence type="ECO:0000313" key="2">
    <source>
        <dbReference type="Proteomes" id="UP001232992"/>
    </source>
</evidence>
<dbReference type="EMBL" id="JAQOSQ010000012">
    <property type="protein sequence ID" value="MDJ1184148.1"/>
    <property type="molecule type" value="Genomic_DNA"/>
</dbReference>
<name>A0ABT7C0V7_9CYAN</name>
<keyword evidence="2" id="KW-1185">Reference proteome</keyword>
<proteinExistence type="predicted"/>
<reference evidence="1 2" key="1">
    <citation type="submission" date="2023-01" db="EMBL/GenBank/DDBJ databases">
        <title>Novel diversity within Roseofilum (Cyanobacteria; Desertifilaceae) from marine benthic mats with descriptions of four novel species.</title>
        <authorList>
            <person name="Wang Y."/>
            <person name="Berthold D.E."/>
            <person name="Hu J."/>
            <person name="Lefler F.W."/>
            <person name="Laughinghouse H.D. IV."/>
        </authorList>
    </citation>
    <scope>NUCLEOTIDE SEQUENCE [LARGE SCALE GENOMIC DNA]</scope>
    <source>
        <strain evidence="1 2">BLCC-M143</strain>
    </source>
</reference>
<protein>
    <submittedName>
        <fullName evidence="1">Uncharacterized protein</fullName>
    </submittedName>
</protein>
<comment type="caution">
    <text evidence="1">The sequence shown here is derived from an EMBL/GenBank/DDBJ whole genome shotgun (WGS) entry which is preliminary data.</text>
</comment>
<sequence length="87" mass="9806">MKTLDIRVTIASDRRLSLDIPVDMAEGEYNALLVVEDRPIASKTVVSVETAQALLRQYVPEGRNLADELISERKQENGYQFKIQNGD</sequence>
<dbReference type="Proteomes" id="UP001232992">
    <property type="component" value="Unassembled WGS sequence"/>
</dbReference>
<accession>A0ABT7C0V7</accession>
<dbReference type="RefSeq" id="WP_283758801.1">
    <property type="nucleotide sequence ID" value="NZ_JAQOSQ010000012.1"/>
</dbReference>
<organism evidence="1 2">
    <name type="scientific">Roseofilum casamattae BLCC-M143</name>
    <dbReference type="NCBI Taxonomy" id="3022442"/>
    <lineage>
        <taxon>Bacteria</taxon>
        <taxon>Bacillati</taxon>
        <taxon>Cyanobacteriota</taxon>
        <taxon>Cyanophyceae</taxon>
        <taxon>Desertifilales</taxon>
        <taxon>Desertifilaceae</taxon>
        <taxon>Roseofilum</taxon>
        <taxon>Roseofilum casamattae</taxon>
    </lineage>
</organism>
<gene>
    <name evidence="1" type="ORF">PMH09_13235</name>
</gene>